<dbReference type="InterPro" id="IPR012942">
    <property type="entry name" value="SRR1-like"/>
</dbReference>
<dbReference type="PANTHER" id="PTHR28626">
    <property type="entry name" value="SRR1-LIKE PROTEIN"/>
    <property type="match status" value="1"/>
</dbReference>
<name>A0A5N6LBG9_9ASTR</name>
<feature type="region of interest" description="Disordered" evidence="2">
    <location>
        <begin position="96"/>
        <end position="118"/>
    </location>
</feature>
<evidence type="ECO:0000256" key="3">
    <source>
        <dbReference type="SAM" id="SignalP"/>
    </source>
</evidence>
<organism evidence="5 6">
    <name type="scientific">Mikania micrantha</name>
    <name type="common">bitter vine</name>
    <dbReference type="NCBI Taxonomy" id="192012"/>
    <lineage>
        <taxon>Eukaryota</taxon>
        <taxon>Viridiplantae</taxon>
        <taxon>Streptophyta</taxon>
        <taxon>Embryophyta</taxon>
        <taxon>Tracheophyta</taxon>
        <taxon>Spermatophyta</taxon>
        <taxon>Magnoliopsida</taxon>
        <taxon>eudicotyledons</taxon>
        <taxon>Gunneridae</taxon>
        <taxon>Pentapetalae</taxon>
        <taxon>asterids</taxon>
        <taxon>campanulids</taxon>
        <taxon>Asterales</taxon>
        <taxon>Asteraceae</taxon>
        <taxon>Asteroideae</taxon>
        <taxon>Heliantheae alliance</taxon>
        <taxon>Eupatorieae</taxon>
        <taxon>Mikania</taxon>
    </lineage>
</organism>
<comment type="caution">
    <text evidence="5">The sequence shown here is derived from an EMBL/GenBank/DDBJ whole genome shotgun (WGS) entry which is preliminary data.</text>
</comment>
<dbReference type="GO" id="GO:0005737">
    <property type="term" value="C:cytoplasm"/>
    <property type="evidence" value="ECO:0007669"/>
    <property type="project" value="TreeGrafter"/>
</dbReference>
<dbReference type="GO" id="GO:0005634">
    <property type="term" value="C:nucleus"/>
    <property type="evidence" value="ECO:0007669"/>
    <property type="project" value="TreeGrafter"/>
</dbReference>
<accession>A0A5N6LBG9</accession>
<evidence type="ECO:0000256" key="1">
    <source>
        <dbReference type="ARBA" id="ARBA00009856"/>
    </source>
</evidence>
<feature type="domain" description="SRR1-like" evidence="4">
    <location>
        <begin position="164"/>
        <end position="325"/>
    </location>
</feature>
<dbReference type="InterPro" id="IPR040044">
    <property type="entry name" value="SRR1L"/>
</dbReference>
<dbReference type="PANTHER" id="PTHR28626:SF3">
    <property type="entry name" value="SRR1-LIKE PROTEIN"/>
    <property type="match status" value="1"/>
</dbReference>
<dbReference type="EMBL" id="SZYD01001871">
    <property type="protein sequence ID" value="KAD0208964.1"/>
    <property type="molecule type" value="Genomic_DNA"/>
</dbReference>
<dbReference type="OrthoDB" id="551431at2759"/>
<feature type="chain" id="PRO_5024415521" description="SRR1-like domain-containing protein" evidence="3">
    <location>
        <begin position="37"/>
        <end position="403"/>
    </location>
</feature>
<evidence type="ECO:0000259" key="4">
    <source>
        <dbReference type="Pfam" id="PF07985"/>
    </source>
</evidence>
<feature type="signal peptide" evidence="3">
    <location>
        <begin position="1"/>
        <end position="36"/>
    </location>
</feature>
<keyword evidence="3" id="KW-0732">Signal</keyword>
<evidence type="ECO:0000313" key="6">
    <source>
        <dbReference type="Proteomes" id="UP000326396"/>
    </source>
</evidence>
<reference evidence="5 6" key="1">
    <citation type="submission" date="2019-05" db="EMBL/GenBank/DDBJ databases">
        <title>Mikania micrantha, genome provides insights into the molecular mechanism of rapid growth.</title>
        <authorList>
            <person name="Liu B."/>
        </authorList>
    </citation>
    <scope>NUCLEOTIDE SEQUENCE [LARGE SCALE GENOMIC DNA]</scope>
    <source>
        <strain evidence="5">NLD-2019</strain>
        <tissue evidence="5">Leaf</tissue>
    </source>
</reference>
<gene>
    <name evidence="5" type="ORF">E3N88_44633</name>
</gene>
<dbReference type="Proteomes" id="UP000326396">
    <property type="component" value="Unassembled WGS sequence"/>
</dbReference>
<dbReference type="AlphaFoldDB" id="A0A5N6LBG9"/>
<keyword evidence="6" id="KW-1185">Reference proteome</keyword>
<sequence length="403" mass="46374">MILGSQWWVVVDALFRRMRLWVAGALLSDLVVVGKGLGGDGDDNGCEEDVTGGIILQVLLMPTMAASAETLIFEQHKVVEDDWTIVLPRRKNQKRKLPKLKSAKQQQEEAHWTPTELETTPERELQLKQKMQVSIEKLEKSQFFSVFLEQIHASEASSHFCKVTGTEHRLKMVIYGIGSIESFESPRLQLSLAILMKRKLDWIGELEVFDPIISLTESKVLEDLGCRVLSVNEQGMRKVLDSILFFMPHCEAELYENLLKTNWRHESLDKIILFGNSFEKYEQHCSVFQDSTLNDSRKHLLAIRPFTHPKFGISTVSDDYFRAFQDHFTQKVYKEHYAICIQEWGIGAQFGFNRVIKIYISCMTPRNGRHSRSTLELHCIILARIGVVSTAEAAIKVYRRWLN</sequence>
<protein>
    <recommendedName>
        <fullName evidence="4">SRR1-like domain-containing protein</fullName>
    </recommendedName>
</protein>
<proteinExistence type="inferred from homology"/>
<dbReference type="Pfam" id="PF07985">
    <property type="entry name" value="SRR1"/>
    <property type="match status" value="1"/>
</dbReference>
<evidence type="ECO:0000313" key="5">
    <source>
        <dbReference type="EMBL" id="KAD0208964.1"/>
    </source>
</evidence>
<evidence type="ECO:0000256" key="2">
    <source>
        <dbReference type="SAM" id="MobiDB-lite"/>
    </source>
</evidence>
<comment type="similarity">
    <text evidence="1">Belongs to the SRR1 family.</text>
</comment>